<keyword evidence="3" id="KW-0547">Nucleotide-binding</keyword>
<evidence type="ECO:0000256" key="3">
    <source>
        <dbReference type="ARBA" id="ARBA00022741"/>
    </source>
</evidence>
<keyword evidence="2 6" id="KW-0808">Transferase</keyword>
<evidence type="ECO:0000259" key="7">
    <source>
        <dbReference type="Pfam" id="PF00294"/>
    </source>
</evidence>
<dbReference type="SUPFAM" id="SSF53613">
    <property type="entry name" value="Ribokinase-like"/>
    <property type="match status" value="1"/>
</dbReference>
<evidence type="ECO:0000256" key="2">
    <source>
        <dbReference type="ARBA" id="ARBA00022679"/>
    </source>
</evidence>
<protein>
    <submittedName>
        <fullName evidence="8">Carbohydrate kinase</fullName>
    </submittedName>
</protein>
<dbReference type="GO" id="GO:0005524">
    <property type="term" value="F:ATP binding"/>
    <property type="evidence" value="ECO:0007669"/>
    <property type="project" value="UniProtKB-KW"/>
</dbReference>
<evidence type="ECO:0000256" key="6">
    <source>
        <dbReference type="RuleBase" id="RU003704"/>
    </source>
</evidence>
<accession>A0AAX3BE94</accession>
<dbReference type="InterPro" id="IPR029056">
    <property type="entry name" value="Ribokinase-like"/>
</dbReference>
<keyword evidence="9" id="KW-1185">Reference proteome</keyword>
<dbReference type="CDD" id="cd01167">
    <property type="entry name" value="bac_FRK"/>
    <property type="match status" value="1"/>
</dbReference>
<dbReference type="AlphaFoldDB" id="A0AAX3BE94"/>
<proteinExistence type="inferred from homology"/>
<dbReference type="PROSITE" id="PS00584">
    <property type="entry name" value="PFKB_KINASES_2"/>
    <property type="match status" value="1"/>
</dbReference>
<dbReference type="Pfam" id="PF00294">
    <property type="entry name" value="PfkB"/>
    <property type="match status" value="1"/>
</dbReference>
<dbReference type="InterPro" id="IPR050306">
    <property type="entry name" value="PfkB_Carbo_kinase"/>
</dbReference>
<reference evidence="8" key="2">
    <citation type="submission" date="2022-06" db="EMBL/GenBank/DDBJ databases">
        <title>Thermospira aquatica gen. nov., sp. nov.</title>
        <authorList>
            <person name="Ben Ali Gam Z."/>
            <person name="Labat M."/>
        </authorList>
    </citation>
    <scope>NUCLEOTIDE SEQUENCE</scope>
    <source>
        <strain evidence="8">F1F22</strain>
    </source>
</reference>
<evidence type="ECO:0000256" key="4">
    <source>
        <dbReference type="ARBA" id="ARBA00022777"/>
    </source>
</evidence>
<keyword evidence="5" id="KW-0067">ATP-binding</keyword>
<sequence>MYDIVSMGEILMDMTPVQGREGFLYEPNPGGAPANVAVACARLEVRSAFIGTVGQDFFGDLLIHTLEANTVDSSCIYRTSQAPTTLAFVHLDKKGERSFSFYRKPGADLFLPWGRKEKQTIENTRIFHFGSLSLTNQPARTVTKKALRYAKKKKKLISFDPNLRPSLWKDLKEAKRQIFSCLKWVDILKLSEEELLFLSAKETFEEALAWAKSLVRPIVLITRGENGVICLFQETIISTGSYHVEVVDTTGAGDAFVGGLLSQLSQEERPFHISRERLLQILKWASAVAAITVSRRGAIPALPSKEEVEKFLARYQEHMPS</sequence>
<dbReference type="PANTHER" id="PTHR43085">
    <property type="entry name" value="HEXOKINASE FAMILY MEMBER"/>
    <property type="match status" value="1"/>
</dbReference>
<evidence type="ECO:0000256" key="5">
    <source>
        <dbReference type="ARBA" id="ARBA00022840"/>
    </source>
</evidence>
<comment type="similarity">
    <text evidence="1 6">Belongs to the carbohydrate kinase PfkB family.</text>
</comment>
<evidence type="ECO:0000313" key="9">
    <source>
        <dbReference type="Proteomes" id="UP001056539"/>
    </source>
</evidence>
<evidence type="ECO:0000256" key="1">
    <source>
        <dbReference type="ARBA" id="ARBA00010688"/>
    </source>
</evidence>
<dbReference type="PRINTS" id="PR00990">
    <property type="entry name" value="RIBOKINASE"/>
</dbReference>
<dbReference type="GO" id="GO:0006000">
    <property type="term" value="P:fructose metabolic process"/>
    <property type="evidence" value="ECO:0007669"/>
    <property type="project" value="UniProtKB-ARBA"/>
</dbReference>
<dbReference type="KEGG" id="taqu:KDW03_01120"/>
<feature type="domain" description="Carbohydrate kinase PfkB" evidence="7">
    <location>
        <begin position="3"/>
        <end position="304"/>
    </location>
</feature>
<dbReference type="InterPro" id="IPR002139">
    <property type="entry name" value="Ribo/fructo_kinase"/>
</dbReference>
<evidence type="ECO:0000313" key="8">
    <source>
        <dbReference type="EMBL" id="URA10433.1"/>
    </source>
</evidence>
<dbReference type="InterPro" id="IPR002173">
    <property type="entry name" value="Carboh/pur_kinase_PfkB_CS"/>
</dbReference>
<dbReference type="EMBL" id="CP073355">
    <property type="protein sequence ID" value="URA10433.1"/>
    <property type="molecule type" value="Genomic_DNA"/>
</dbReference>
<reference evidence="8" key="1">
    <citation type="submission" date="2021-04" db="EMBL/GenBank/DDBJ databases">
        <authorList>
            <person name="Postec A."/>
        </authorList>
    </citation>
    <scope>NUCLEOTIDE SEQUENCE</scope>
    <source>
        <strain evidence="8">F1F22</strain>
    </source>
</reference>
<gene>
    <name evidence="8" type="ORF">KDW03_01120</name>
</gene>
<dbReference type="InterPro" id="IPR011611">
    <property type="entry name" value="PfkB_dom"/>
</dbReference>
<name>A0AAX3BE94_9SPIR</name>
<dbReference type="GO" id="GO:0008865">
    <property type="term" value="F:fructokinase activity"/>
    <property type="evidence" value="ECO:0007669"/>
    <property type="project" value="UniProtKB-ARBA"/>
</dbReference>
<dbReference type="PANTHER" id="PTHR43085:SF1">
    <property type="entry name" value="PSEUDOURIDINE KINASE-RELATED"/>
    <property type="match status" value="1"/>
</dbReference>
<keyword evidence="4 6" id="KW-0418">Kinase</keyword>
<dbReference type="Gene3D" id="3.40.1190.20">
    <property type="match status" value="1"/>
</dbReference>
<organism evidence="8 9">
    <name type="scientific">Thermospira aquatica</name>
    <dbReference type="NCBI Taxonomy" id="2828656"/>
    <lineage>
        <taxon>Bacteria</taxon>
        <taxon>Pseudomonadati</taxon>
        <taxon>Spirochaetota</taxon>
        <taxon>Spirochaetia</taxon>
        <taxon>Brevinematales</taxon>
        <taxon>Thermospiraceae</taxon>
        <taxon>Thermospira</taxon>
    </lineage>
</organism>
<dbReference type="RefSeq" id="WP_271435560.1">
    <property type="nucleotide sequence ID" value="NZ_CP073355.1"/>
</dbReference>
<dbReference type="Proteomes" id="UP001056539">
    <property type="component" value="Chromosome"/>
</dbReference>